<dbReference type="Pfam" id="PF01381">
    <property type="entry name" value="HTH_3"/>
    <property type="match status" value="1"/>
</dbReference>
<gene>
    <name evidence="2" type="ORF">E0F26_05945</name>
</gene>
<dbReference type="InterPro" id="IPR010982">
    <property type="entry name" value="Lambda_DNA-bd_dom_sf"/>
</dbReference>
<dbReference type="Gene3D" id="1.10.260.40">
    <property type="entry name" value="lambda repressor-like DNA-binding domains"/>
    <property type="match status" value="1"/>
</dbReference>
<protein>
    <submittedName>
        <fullName evidence="2">XRE family transcriptional regulator</fullName>
    </submittedName>
</protein>
<proteinExistence type="predicted"/>
<sequence>MRASRTLLGWSAAELAKRSNVGATTLRRYEMVGGVPSANLSVLLKFKSTLENAGIQFAGDPLVNPGVTLNFKG</sequence>
<dbReference type="Proteomes" id="UP001317963">
    <property type="component" value="Chromosome"/>
</dbReference>
<accession>A0ABY6Q8E2</accession>
<reference evidence="2 3" key="1">
    <citation type="submission" date="2019-02" db="EMBL/GenBank/DDBJ databases">
        <title>Halieaceae_genomes.</title>
        <authorList>
            <person name="Li S.-H."/>
        </authorList>
    </citation>
    <scope>NUCLEOTIDE SEQUENCE [LARGE SCALE GENOMIC DNA]</scope>
    <source>
        <strain evidence="2 3">JH123</strain>
    </source>
</reference>
<dbReference type="PROSITE" id="PS50943">
    <property type="entry name" value="HTH_CROC1"/>
    <property type="match status" value="1"/>
</dbReference>
<evidence type="ECO:0000313" key="3">
    <source>
        <dbReference type="Proteomes" id="UP001317963"/>
    </source>
</evidence>
<keyword evidence="3" id="KW-1185">Reference proteome</keyword>
<dbReference type="EMBL" id="CP036501">
    <property type="protein sequence ID" value="UZP75574.1"/>
    <property type="molecule type" value="Genomic_DNA"/>
</dbReference>
<dbReference type="CDD" id="cd00093">
    <property type="entry name" value="HTH_XRE"/>
    <property type="match status" value="1"/>
</dbReference>
<feature type="domain" description="HTH cro/C1-type" evidence="1">
    <location>
        <begin position="1"/>
        <end position="30"/>
    </location>
</feature>
<evidence type="ECO:0000259" key="1">
    <source>
        <dbReference type="PROSITE" id="PS50943"/>
    </source>
</evidence>
<dbReference type="InterPro" id="IPR001387">
    <property type="entry name" value="Cro/C1-type_HTH"/>
</dbReference>
<name>A0ABY6Q8E2_9GAMM</name>
<evidence type="ECO:0000313" key="2">
    <source>
        <dbReference type="EMBL" id="UZP75574.1"/>
    </source>
</evidence>
<dbReference type="RefSeq" id="WP_279243198.1">
    <property type="nucleotide sequence ID" value="NZ_CP036501.1"/>
</dbReference>
<dbReference type="SUPFAM" id="SSF47413">
    <property type="entry name" value="lambda repressor-like DNA-binding domains"/>
    <property type="match status" value="1"/>
</dbReference>
<organism evidence="2 3">
    <name type="scientific">Candidatus Paraluminiphilus aquimaris</name>
    <dbReference type="NCBI Taxonomy" id="2518994"/>
    <lineage>
        <taxon>Bacteria</taxon>
        <taxon>Pseudomonadati</taxon>
        <taxon>Pseudomonadota</taxon>
        <taxon>Gammaproteobacteria</taxon>
        <taxon>Cellvibrionales</taxon>
        <taxon>Halieaceae</taxon>
        <taxon>Candidatus Paraluminiphilus</taxon>
    </lineage>
</organism>